<name>A0ABV6ZRX9_9HYPH</name>
<dbReference type="InterPro" id="IPR029044">
    <property type="entry name" value="Nucleotide-diphossugar_trans"/>
</dbReference>
<dbReference type="Gene3D" id="3.90.550.10">
    <property type="entry name" value="Spore Coat Polysaccharide Biosynthesis Protein SpsA, Chain A"/>
    <property type="match status" value="1"/>
</dbReference>
<dbReference type="Proteomes" id="UP001595190">
    <property type="component" value="Unassembled WGS sequence"/>
</dbReference>
<gene>
    <name evidence="2" type="ORF">ACETRX_35585</name>
</gene>
<dbReference type="InterPro" id="IPR050834">
    <property type="entry name" value="Glycosyltransf_2"/>
</dbReference>
<proteinExistence type="predicted"/>
<dbReference type="PANTHER" id="PTHR43685">
    <property type="entry name" value="GLYCOSYLTRANSFERASE"/>
    <property type="match status" value="1"/>
</dbReference>
<dbReference type="PANTHER" id="PTHR43685:SF2">
    <property type="entry name" value="GLYCOSYLTRANSFERASE 2-LIKE DOMAIN-CONTAINING PROTEIN"/>
    <property type="match status" value="1"/>
</dbReference>
<dbReference type="Pfam" id="PF00535">
    <property type="entry name" value="Glycos_transf_2"/>
    <property type="match status" value="1"/>
</dbReference>
<dbReference type="EC" id="2.4.-.-" evidence="2"/>
<dbReference type="RefSeq" id="WP_394315539.1">
    <property type="nucleotide sequence ID" value="NZ_JBHGPK010000054.1"/>
</dbReference>
<keyword evidence="2" id="KW-0808">Transferase</keyword>
<organism evidence="2 3">
    <name type="scientific">Labrys neptuniae</name>
    <dbReference type="NCBI Taxonomy" id="376174"/>
    <lineage>
        <taxon>Bacteria</taxon>
        <taxon>Pseudomonadati</taxon>
        <taxon>Pseudomonadota</taxon>
        <taxon>Alphaproteobacteria</taxon>
        <taxon>Hyphomicrobiales</taxon>
        <taxon>Xanthobacteraceae</taxon>
        <taxon>Labrys</taxon>
    </lineage>
</organism>
<dbReference type="EMBL" id="JBHGPK010000054">
    <property type="protein sequence ID" value="MFC2254943.1"/>
    <property type="molecule type" value="Genomic_DNA"/>
</dbReference>
<evidence type="ECO:0000313" key="2">
    <source>
        <dbReference type="EMBL" id="MFC2254943.1"/>
    </source>
</evidence>
<feature type="domain" description="Glycosyltransferase 2-like" evidence="1">
    <location>
        <begin position="7"/>
        <end position="134"/>
    </location>
</feature>
<reference evidence="2 3" key="1">
    <citation type="submission" date="2024-09" db="EMBL/GenBank/DDBJ databases">
        <title>Description of Labrys sedimenti sp. nov., isolated from a diclofenac-degrading enrichment culture, and genome-based reclassification of Labrys portucalensis as a later heterotypic synonym of Labrys neptuniae.</title>
        <authorList>
            <person name="Tancsics A."/>
            <person name="Csepanyi A."/>
        </authorList>
    </citation>
    <scope>NUCLEOTIDE SEQUENCE [LARGE SCALE GENOMIC DNA]</scope>
    <source>
        <strain evidence="2 3">LMG 23412</strain>
    </source>
</reference>
<dbReference type="InterPro" id="IPR001173">
    <property type="entry name" value="Glyco_trans_2-like"/>
</dbReference>
<dbReference type="GO" id="GO:0016757">
    <property type="term" value="F:glycosyltransferase activity"/>
    <property type="evidence" value="ECO:0007669"/>
    <property type="project" value="UniProtKB-KW"/>
</dbReference>
<accession>A0ABV6ZRX9</accession>
<evidence type="ECO:0000313" key="3">
    <source>
        <dbReference type="Proteomes" id="UP001595190"/>
    </source>
</evidence>
<dbReference type="SUPFAM" id="SSF53448">
    <property type="entry name" value="Nucleotide-diphospho-sugar transferases"/>
    <property type="match status" value="1"/>
</dbReference>
<sequence length="297" mass="34547">MHERICAVVVSYNRAYLLKFSLDAIQHQTIHCDILVVDNASTDNSLAVIEEAKIRNPKVRSLILPRNIGGAGGFHAGIKEAYHLGYDLFWLLDDDAIASSTALEKLLLARERLTSEPGSIAPGFYGSNVRWRDGNSARMNTPAIDHAWLDDMKNGWPYIPSNYNSFVSLLITRHSVAEHGLPLRQYFIWFDDCEYTFRLSRARRGYFVMDSFVEHRTADNYSAEINQLNEKSLWKFEYGIRNQASFMRHHYGKRGYKKFVRGIWKSMKLAKTPWKLRYRIMRAAWRARRFKPSVEFP</sequence>
<protein>
    <submittedName>
        <fullName evidence="2">Glycosyltransferase</fullName>
        <ecNumber evidence="2">2.4.-.-</ecNumber>
    </submittedName>
</protein>
<evidence type="ECO:0000259" key="1">
    <source>
        <dbReference type="Pfam" id="PF00535"/>
    </source>
</evidence>
<keyword evidence="2" id="KW-0328">Glycosyltransferase</keyword>
<comment type="caution">
    <text evidence="2">The sequence shown here is derived from an EMBL/GenBank/DDBJ whole genome shotgun (WGS) entry which is preliminary data.</text>
</comment>